<name>A0A2Z3HTP0_9CAUL</name>
<dbReference type="KEGG" id="phb:HYN04_10950"/>
<evidence type="ECO:0000256" key="1">
    <source>
        <dbReference type="SAM" id="Phobius"/>
    </source>
</evidence>
<dbReference type="Proteomes" id="UP000247763">
    <property type="component" value="Chromosome"/>
</dbReference>
<proteinExistence type="predicted"/>
<accession>A0A2Z3HTP0</accession>
<dbReference type="OrthoDB" id="7068404at2"/>
<reference evidence="3" key="1">
    <citation type="submission" date="2018-05" db="EMBL/GenBank/DDBJ databases">
        <title>Genome sequencing of Phenylobacterium sp. HYN0004.</title>
        <authorList>
            <person name="Yi H."/>
            <person name="Baek C."/>
        </authorList>
    </citation>
    <scope>NUCLEOTIDE SEQUENCE [LARGE SCALE GENOMIC DNA]</scope>
    <source>
        <strain evidence="3">HYN0004</strain>
    </source>
</reference>
<dbReference type="AlphaFoldDB" id="A0A2Z3HTP0"/>
<keyword evidence="3" id="KW-1185">Reference proteome</keyword>
<organism evidence="2 3">
    <name type="scientific">Phenylobacterium parvum</name>
    <dbReference type="NCBI Taxonomy" id="2201350"/>
    <lineage>
        <taxon>Bacteria</taxon>
        <taxon>Pseudomonadati</taxon>
        <taxon>Pseudomonadota</taxon>
        <taxon>Alphaproteobacteria</taxon>
        <taxon>Caulobacterales</taxon>
        <taxon>Caulobacteraceae</taxon>
        <taxon>Phenylobacterium</taxon>
    </lineage>
</organism>
<sequence>MISDLYPVLPVVALCLFLAAIAAPVFLPRLADLPGRLWPLPLVASVLFFLWSLHALAEGGLGGVWAEHVRNAWGNQVWFDLLMAVGLAWVLLLPRIKRAGMRPLPWLLAVAATGCIGLYLMLARCLYLEQRRSGAA</sequence>
<dbReference type="EMBL" id="CP029479">
    <property type="protein sequence ID" value="AWM78225.1"/>
    <property type="molecule type" value="Genomic_DNA"/>
</dbReference>
<dbReference type="RefSeq" id="WP_110450791.1">
    <property type="nucleotide sequence ID" value="NZ_CP029479.1"/>
</dbReference>
<feature type="transmembrane region" description="Helical" evidence="1">
    <location>
        <begin position="77"/>
        <end position="94"/>
    </location>
</feature>
<feature type="transmembrane region" description="Helical" evidence="1">
    <location>
        <begin position="106"/>
        <end position="123"/>
    </location>
</feature>
<evidence type="ECO:0000313" key="2">
    <source>
        <dbReference type="EMBL" id="AWM78225.1"/>
    </source>
</evidence>
<evidence type="ECO:0000313" key="3">
    <source>
        <dbReference type="Proteomes" id="UP000247763"/>
    </source>
</evidence>
<feature type="transmembrane region" description="Helical" evidence="1">
    <location>
        <begin position="39"/>
        <end position="57"/>
    </location>
</feature>
<evidence type="ECO:0008006" key="4">
    <source>
        <dbReference type="Google" id="ProtNLM"/>
    </source>
</evidence>
<protein>
    <recommendedName>
        <fullName evidence="4">DUF2834 domain-containing protein</fullName>
    </recommendedName>
</protein>
<keyword evidence="1" id="KW-1133">Transmembrane helix</keyword>
<feature type="transmembrane region" description="Helical" evidence="1">
    <location>
        <begin position="6"/>
        <end position="27"/>
    </location>
</feature>
<keyword evidence="1" id="KW-0472">Membrane</keyword>
<keyword evidence="1" id="KW-0812">Transmembrane</keyword>
<gene>
    <name evidence="2" type="ORF">HYN04_10950</name>
</gene>